<dbReference type="AlphaFoldDB" id="A0A4S8ME40"/>
<organism evidence="1 2">
    <name type="scientific">Dendrothele bispora (strain CBS 962.96)</name>
    <dbReference type="NCBI Taxonomy" id="1314807"/>
    <lineage>
        <taxon>Eukaryota</taxon>
        <taxon>Fungi</taxon>
        <taxon>Dikarya</taxon>
        <taxon>Basidiomycota</taxon>
        <taxon>Agaricomycotina</taxon>
        <taxon>Agaricomycetes</taxon>
        <taxon>Agaricomycetidae</taxon>
        <taxon>Agaricales</taxon>
        <taxon>Agaricales incertae sedis</taxon>
        <taxon>Dendrothele</taxon>
    </lineage>
</organism>
<dbReference type="EMBL" id="ML179098">
    <property type="protein sequence ID" value="THV00865.1"/>
    <property type="molecule type" value="Genomic_DNA"/>
</dbReference>
<gene>
    <name evidence="1" type="ORF">K435DRAFT_793826</name>
</gene>
<evidence type="ECO:0000313" key="1">
    <source>
        <dbReference type="EMBL" id="THV00865.1"/>
    </source>
</evidence>
<protein>
    <submittedName>
        <fullName evidence="1">Uncharacterized protein</fullName>
    </submittedName>
</protein>
<keyword evidence="2" id="KW-1185">Reference proteome</keyword>
<sequence>MVSYVDEVAVLDLHDAATPTKCGGDAMKWEPDVSTGVGRAQDCHRKVQAEQATTWLARKAKGRIKWIKSITVYGYPPNTLTQWQLLKGFEELNGRTGCRQVYAHFSAVLACAEVSVLEVEVCPDMGQVVQVASALLLGTPVPTTSIPNTLKTVPFPPSRRVISSIRLPLPLPLLLLPMERREVCAKEVSTTEVYYDADCANTLPAGSTTT</sequence>
<proteinExistence type="predicted"/>
<reference evidence="1 2" key="1">
    <citation type="journal article" date="2019" name="Nat. Ecol. Evol.">
        <title>Megaphylogeny resolves global patterns of mushroom evolution.</title>
        <authorList>
            <person name="Varga T."/>
            <person name="Krizsan K."/>
            <person name="Foldi C."/>
            <person name="Dima B."/>
            <person name="Sanchez-Garcia M."/>
            <person name="Sanchez-Ramirez S."/>
            <person name="Szollosi G.J."/>
            <person name="Szarkandi J.G."/>
            <person name="Papp V."/>
            <person name="Albert L."/>
            <person name="Andreopoulos W."/>
            <person name="Angelini C."/>
            <person name="Antonin V."/>
            <person name="Barry K.W."/>
            <person name="Bougher N.L."/>
            <person name="Buchanan P."/>
            <person name="Buyck B."/>
            <person name="Bense V."/>
            <person name="Catcheside P."/>
            <person name="Chovatia M."/>
            <person name="Cooper J."/>
            <person name="Damon W."/>
            <person name="Desjardin D."/>
            <person name="Finy P."/>
            <person name="Geml J."/>
            <person name="Haridas S."/>
            <person name="Hughes K."/>
            <person name="Justo A."/>
            <person name="Karasinski D."/>
            <person name="Kautmanova I."/>
            <person name="Kiss B."/>
            <person name="Kocsube S."/>
            <person name="Kotiranta H."/>
            <person name="LaButti K.M."/>
            <person name="Lechner B.E."/>
            <person name="Liimatainen K."/>
            <person name="Lipzen A."/>
            <person name="Lukacs Z."/>
            <person name="Mihaltcheva S."/>
            <person name="Morgado L.N."/>
            <person name="Niskanen T."/>
            <person name="Noordeloos M.E."/>
            <person name="Ohm R.A."/>
            <person name="Ortiz-Santana B."/>
            <person name="Ovrebo C."/>
            <person name="Racz N."/>
            <person name="Riley R."/>
            <person name="Savchenko A."/>
            <person name="Shiryaev A."/>
            <person name="Soop K."/>
            <person name="Spirin V."/>
            <person name="Szebenyi C."/>
            <person name="Tomsovsky M."/>
            <person name="Tulloss R.E."/>
            <person name="Uehling J."/>
            <person name="Grigoriev I.V."/>
            <person name="Vagvolgyi C."/>
            <person name="Papp T."/>
            <person name="Martin F.M."/>
            <person name="Miettinen O."/>
            <person name="Hibbett D.S."/>
            <person name="Nagy L.G."/>
        </authorList>
    </citation>
    <scope>NUCLEOTIDE SEQUENCE [LARGE SCALE GENOMIC DNA]</scope>
    <source>
        <strain evidence="1 2">CBS 962.96</strain>
    </source>
</reference>
<dbReference type="Proteomes" id="UP000297245">
    <property type="component" value="Unassembled WGS sequence"/>
</dbReference>
<accession>A0A4S8ME40</accession>
<name>A0A4S8ME40_DENBC</name>
<evidence type="ECO:0000313" key="2">
    <source>
        <dbReference type="Proteomes" id="UP000297245"/>
    </source>
</evidence>